<accession>A0ABZ2RS29</accession>
<sequence length="187" mass="21247">MEKTLLDLKTKLKNWTIGYIIFFVVVFITTIIGYSVIIANFVNGVDKIEVSNEGASYNFKDSTPKAVISFTSFISAIIIISFILSIVFVVFISKTLNEINKQLEKEQMILMSSGDQTNFFLFSSIDEASKKASYTKILFILGLFIGIVWIVAIVFSFQTMKQIEKFWLIKNSINKTNTPNDFPSMEI</sequence>
<keyword evidence="1" id="KW-0472">Membrane</keyword>
<proteinExistence type="predicted"/>
<organism evidence="2 3">
    <name type="scientific">[Mycoplasma] gypis</name>
    <dbReference type="NCBI Taxonomy" id="92404"/>
    <lineage>
        <taxon>Bacteria</taxon>
        <taxon>Bacillati</taxon>
        <taxon>Mycoplasmatota</taxon>
        <taxon>Mycoplasmoidales</taxon>
        <taxon>Metamycoplasmataceae</taxon>
        <taxon>Metamycoplasma</taxon>
    </lineage>
</organism>
<dbReference type="Proteomes" id="UP001460679">
    <property type="component" value="Chromosome"/>
</dbReference>
<keyword evidence="1" id="KW-1133">Transmembrane helix</keyword>
<feature type="transmembrane region" description="Helical" evidence="1">
    <location>
        <begin position="137"/>
        <end position="157"/>
    </location>
</feature>
<protein>
    <submittedName>
        <fullName evidence="2">Uncharacterized protein</fullName>
    </submittedName>
</protein>
<name>A0ABZ2RS29_9BACT</name>
<reference evidence="2" key="1">
    <citation type="submission" date="2024-03" db="EMBL/GenBank/DDBJ databases">
        <title>Complete genome sequence of Mycoplasma gypis type strain B1/T1.</title>
        <authorList>
            <person name="Spergser J."/>
        </authorList>
    </citation>
    <scope>NUCLEOTIDE SEQUENCE [LARGE SCALE GENOMIC DNA]</scope>
    <source>
        <strain evidence="2">B1/T1</strain>
    </source>
</reference>
<feature type="transmembrane region" description="Helical" evidence="1">
    <location>
        <begin position="20"/>
        <end position="42"/>
    </location>
</feature>
<keyword evidence="1" id="KW-0812">Transmembrane</keyword>
<evidence type="ECO:0000256" key="1">
    <source>
        <dbReference type="SAM" id="Phobius"/>
    </source>
</evidence>
<evidence type="ECO:0000313" key="3">
    <source>
        <dbReference type="Proteomes" id="UP001460679"/>
    </source>
</evidence>
<keyword evidence="3" id="KW-1185">Reference proteome</keyword>
<evidence type="ECO:0000313" key="2">
    <source>
        <dbReference type="EMBL" id="WXL28445.1"/>
    </source>
</evidence>
<gene>
    <name evidence="2" type="ORF">WG616_00205</name>
</gene>
<feature type="transmembrane region" description="Helical" evidence="1">
    <location>
        <begin position="66"/>
        <end position="92"/>
    </location>
</feature>
<dbReference type="RefSeq" id="WP_205499536.1">
    <property type="nucleotide sequence ID" value="NZ_CP148066.1"/>
</dbReference>
<dbReference type="EMBL" id="CP148066">
    <property type="protein sequence ID" value="WXL28445.1"/>
    <property type="molecule type" value="Genomic_DNA"/>
</dbReference>